<organism evidence="3 4">
    <name type="scientific">Dactylosporangium fulvum</name>
    <dbReference type="NCBI Taxonomy" id="53359"/>
    <lineage>
        <taxon>Bacteria</taxon>
        <taxon>Bacillati</taxon>
        <taxon>Actinomycetota</taxon>
        <taxon>Actinomycetes</taxon>
        <taxon>Micromonosporales</taxon>
        <taxon>Micromonosporaceae</taxon>
        <taxon>Dactylosporangium</taxon>
    </lineage>
</organism>
<reference evidence="3" key="1">
    <citation type="submission" date="2021-04" db="EMBL/GenBank/DDBJ databases">
        <authorList>
            <person name="Hartkoorn R.C."/>
            <person name="Beaudoing E."/>
            <person name="Hot D."/>
        </authorList>
    </citation>
    <scope>NUCLEOTIDE SEQUENCE</scope>
    <source>
        <strain evidence="3">NRRL B-16292</strain>
    </source>
</reference>
<proteinExistence type="predicted"/>
<evidence type="ECO:0000313" key="4">
    <source>
        <dbReference type="Proteomes" id="UP001059617"/>
    </source>
</evidence>
<protein>
    <recommendedName>
        <fullName evidence="5">Membrane-associated oxidoreductase</fullName>
    </recommendedName>
</protein>
<dbReference type="Proteomes" id="UP001059617">
    <property type="component" value="Chromosome"/>
</dbReference>
<evidence type="ECO:0000256" key="1">
    <source>
        <dbReference type="SAM" id="MobiDB-lite"/>
    </source>
</evidence>
<feature type="transmembrane region" description="Helical" evidence="2">
    <location>
        <begin position="544"/>
        <end position="562"/>
    </location>
</feature>
<sequence>MEQRIRVAFAAGDRIAVGGAAVPAALLVELLTGDPPGRRAALRLRRARVTGRLDLAFAEVACPLLVEDSVFEQRPDLYWARLGFTSFRDSVFPGLVGAGMTVAGHLRLTRGRCTDVLNLKGAKIAGGLLLDGAHLTGPAGVALAAERLEVAGDLVAESGFRAQGTVRLFQATIGGGVHLDGAVITAPPADPGTAPVADPAAAGSAAGDGTGRRGTGHGIDLDSANVRGGFFARRADVRGEISLRHATLGGAATFTGATLANPAAVALRLDRADVNGGLHLLGGCRVAGETRMLGTRVGRVLRMAGATLDNPGGHALLADNCAVDGLVDCRDGFTARGEVSLMEARIAGPVFFDGATLDNPGGRSLRATGIVTASVLNCCTGFTATGRVSVTAAKVGGRLCFDDARLAALRCTGTEAAEVSLRFAAAPTGDVDLRHVRTAVVRDEPATWPDRLRLDGLTYQALEPTLPPGWRLAWLARDGEDTPPPQPYEQLAAVYRQLGHDDEARTVLLAKQRRRRRTRPWWTWPWSWLQDVTVGYGYRPQRAALWLVALLVTGAVVFTLHPPQAVDPGQLPRFNAVFYTLDLLLPIIDFGQESAFRATGAGQWLAYLLIAAGWTLATTVAAGFTRVLNRS</sequence>
<feature type="transmembrane region" description="Helical" evidence="2">
    <location>
        <begin position="604"/>
        <end position="628"/>
    </location>
</feature>
<evidence type="ECO:0000313" key="3">
    <source>
        <dbReference type="EMBL" id="UWP78411.1"/>
    </source>
</evidence>
<feature type="compositionally biased region" description="Low complexity" evidence="1">
    <location>
        <begin position="190"/>
        <end position="205"/>
    </location>
</feature>
<feature type="region of interest" description="Disordered" evidence="1">
    <location>
        <begin position="190"/>
        <end position="218"/>
    </location>
</feature>
<keyword evidence="4" id="KW-1185">Reference proteome</keyword>
<keyword evidence="2" id="KW-1133">Transmembrane helix</keyword>
<dbReference type="RefSeq" id="WP_259855486.1">
    <property type="nucleotide sequence ID" value="NZ_CP073720.1"/>
</dbReference>
<evidence type="ECO:0000256" key="2">
    <source>
        <dbReference type="SAM" id="Phobius"/>
    </source>
</evidence>
<keyword evidence="2" id="KW-0812">Transmembrane</keyword>
<gene>
    <name evidence="3" type="ORF">Dfulv_24795</name>
</gene>
<evidence type="ECO:0008006" key="5">
    <source>
        <dbReference type="Google" id="ProtNLM"/>
    </source>
</evidence>
<reference evidence="3" key="2">
    <citation type="submission" date="2022-09" db="EMBL/GenBank/DDBJ databases">
        <title>Biosynthetic gene clusters of Dactylosporangioum fulvum.</title>
        <authorList>
            <person name="Caradec T."/>
        </authorList>
    </citation>
    <scope>NUCLEOTIDE SEQUENCE</scope>
    <source>
        <strain evidence="3">NRRL B-16292</strain>
    </source>
</reference>
<feature type="compositionally biased region" description="Gly residues" evidence="1">
    <location>
        <begin position="206"/>
        <end position="217"/>
    </location>
</feature>
<accession>A0ABY5VN41</accession>
<name>A0ABY5VN41_9ACTN</name>
<keyword evidence="2" id="KW-0472">Membrane</keyword>
<dbReference type="EMBL" id="CP073720">
    <property type="protein sequence ID" value="UWP78411.1"/>
    <property type="molecule type" value="Genomic_DNA"/>
</dbReference>